<accession>A0A643FC24</accession>
<evidence type="ECO:0000259" key="2">
    <source>
        <dbReference type="Pfam" id="PF20229"/>
    </source>
</evidence>
<dbReference type="InterPro" id="IPR018634">
    <property type="entry name" value="ChrB_C"/>
</dbReference>
<evidence type="ECO:0000259" key="1">
    <source>
        <dbReference type="Pfam" id="PF09828"/>
    </source>
</evidence>
<dbReference type="InterPro" id="IPR046858">
    <property type="entry name" value="ChrB_N"/>
</dbReference>
<proteinExistence type="predicted"/>
<feature type="domain" description="ChrB N-terminal" evidence="2">
    <location>
        <begin position="19"/>
        <end position="161"/>
    </location>
</feature>
<dbReference type="OrthoDB" id="6605953at2"/>
<gene>
    <name evidence="3" type="ORF">F7Q92_12040</name>
</gene>
<dbReference type="Pfam" id="PF09828">
    <property type="entry name" value="ChrB_C"/>
    <property type="match status" value="1"/>
</dbReference>
<protein>
    <submittedName>
        <fullName evidence="3">Chromate resistance protein</fullName>
    </submittedName>
</protein>
<reference evidence="3 4" key="1">
    <citation type="submission" date="2019-09" db="EMBL/GenBank/DDBJ databases">
        <title>Draft genome sequences of 48 bacterial type strains from the CCUG.</title>
        <authorList>
            <person name="Tunovic T."/>
            <person name="Pineiro-Iglesias B."/>
            <person name="Unosson C."/>
            <person name="Inganas E."/>
            <person name="Ohlen M."/>
            <person name="Cardew S."/>
            <person name="Jensie-Markopoulos S."/>
            <person name="Salva-Serra F."/>
            <person name="Jaen-Luchoro D."/>
            <person name="Karlsson R."/>
            <person name="Svensson-Stadler L."/>
            <person name="Chun J."/>
            <person name="Moore E."/>
        </authorList>
    </citation>
    <scope>NUCLEOTIDE SEQUENCE [LARGE SCALE GENOMIC DNA]</scope>
    <source>
        <strain evidence="3 4">CCUG 30977</strain>
    </source>
</reference>
<dbReference type="AlphaFoldDB" id="A0A643FC24"/>
<keyword evidence="4" id="KW-1185">Reference proteome</keyword>
<name>A0A643FC24_IDEDE</name>
<feature type="domain" description="ChrB C-terminal" evidence="1">
    <location>
        <begin position="189"/>
        <end position="316"/>
    </location>
</feature>
<evidence type="ECO:0000313" key="3">
    <source>
        <dbReference type="EMBL" id="KAB0581214.1"/>
    </source>
</evidence>
<dbReference type="Pfam" id="PF20229">
    <property type="entry name" value="ChrB_N"/>
    <property type="match status" value="1"/>
</dbReference>
<evidence type="ECO:0000313" key="4">
    <source>
        <dbReference type="Proteomes" id="UP000430120"/>
    </source>
</evidence>
<sequence length="328" mass="34813">MTSWLILTATLPTSPSALRVKVWRALKATHCATLREGVYILPAQAATAAAFPALEATIRDAGASAHLLQAPARDAAQETTFLALFDRSQAYADFLQTLKAARKALGARGAAGGGGADEVAGRKTLRQLAQQLQALQAADFFPGAAAKQAEAALQALRTELERRWSPGEPAPAEAPLARLSVADFQGRTWATRARPWVDRLATAWLITRHVDRQPRFVWLKPPLRTPRGALGFDYDGARFTHVGERVSFEVVAESFGLMDRPGLAALAALVHGLDVGGLVQDEAAGIELLLRGLQATHPDDDALLQAALPIFDALLAGLAAASASGSRP</sequence>
<dbReference type="RefSeq" id="WP_151124392.1">
    <property type="nucleotide sequence ID" value="NZ_CP088082.1"/>
</dbReference>
<dbReference type="Proteomes" id="UP000430120">
    <property type="component" value="Unassembled WGS sequence"/>
</dbReference>
<dbReference type="EMBL" id="VZPB01000026">
    <property type="protein sequence ID" value="KAB0581214.1"/>
    <property type="molecule type" value="Genomic_DNA"/>
</dbReference>
<comment type="caution">
    <text evidence="3">The sequence shown here is derived from an EMBL/GenBank/DDBJ whole genome shotgun (WGS) entry which is preliminary data.</text>
</comment>
<organism evidence="3 4">
    <name type="scientific">Ideonella dechloratans</name>
    <dbReference type="NCBI Taxonomy" id="36863"/>
    <lineage>
        <taxon>Bacteria</taxon>
        <taxon>Pseudomonadati</taxon>
        <taxon>Pseudomonadota</taxon>
        <taxon>Betaproteobacteria</taxon>
        <taxon>Burkholderiales</taxon>
        <taxon>Sphaerotilaceae</taxon>
        <taxon>Ideonella</taxon>
    </lineage>
</organism>